<dbReference type="Gene3D" id="1.10.599.10">
    <property type="entry name" value="Aldehyde Ferredoxin Oxidoreductase Protein, subunit A, domain 3"/>
    <property type="match status" value="1"/>
</dbReference>
<dbReference type="InterPro" id="IPR013985">
    <property type="entry name" value="Ald_Fedxn_OxRdtase_dom3"/>
</dbReference>
<dbReference type="Pfam" id="PF01314">
    <property type="entry name" value="AFOR_C"/>
    <property type="match status" value="1"/>
</dbReference>
<feature type="domain" description="Aldehyde ferredoxin oxidoreductase C-terminal" evidence="1">
    <location>
        <begin position="1"/>
        <end position="172"/>
    </location>
</feature>
<evidence type="ECO:0000313" key="2">
    <source>
        <dbReference type="EMBL" id="MPN17263.1"/>
    </source>
</evidence>
<dbReference type="InterPro" id="IPR001203">
    <property type="entry name" value="OxRdtase_Ald_Fedxn_C"/>
</dbReference>
<accession>A0A645FZB5</accession>
<evidence type="ECO:0000259" key="1">
    <source>
        <dbReference type="Pfam" id="PF01314"/>
    </source>
</evidence>
<sequence>MAVGYATSNRGACHLTSSAYFFEKTAVMPEFGYEKPRARYTEGGEGLLNFHAQNLMGLMDSLKMCKFTIYGGVNVTEICEWYEAVTGVKTSVKEMAETGERIFNLKRLYNIRLGLRRKDDRLPERILSTPRRDEGTGDYTPDLEPMLDEYYRVRGWDNDGVPKPETMKRLGLS</sequence>
<dbReference type="GO" id="GO:0016625">
    <property type="term" value="F:oxidoreductase activity, acting on the aldehyde or oxo group of donors, iron-sulfur protein as acceptor"/>
    <property type="evidence" value="ECO:0007669"/>
    <property type="project" value="InterPro"/>
</dbReference>
<dbReference type="SUPFAM" id="SSF48310">
    <property type="entry name" value="Aldehyde ferredoxin oxidoreductase, C-terminal domains"/>
    <property type="match status" value="1"/>
</dbReference>
<dbReference type="PANTHER" id="PTHR30038">
    <property type="entry name" value="ALDEHYDE FERREDOXIN OXIDOREDUCTASE"/>
    <property type="match status" value="1"/>
</dbReference>
<organism evidence="2">
    <name type="scientific">bioreactor metagenome</name>
    <dbReference type="NCBI Taxonomy" id="1076179"/>
    <lineage>
        <taxon>unclassified sequences</taxon>
        <taxon>metagenomes</taxon>
        <taxon>ecological metagenomes</taxon>
    </lineage>
</organism>
<dbReference type="EMBL" id="VSSQ01064348">
    <property type="protein sequence ID" value="MPN17263.1"/>
    <property type="molecule type" value="Genomic_DNA"/>
</dbReference>
<protein>
    <recommendedName>
        <fullName evidence="1">Aldehyde ferredoxin oxidoreductase C-terminal domain-containing protein</fullName>
    </recommendedName>
</protein>
<dbReference type="GO" id="GO:0009055">
    <property type="term" value="F:electron transfer activity"/>
    <property type="evidence" value="ECO:0007669"/>
    <property type="project" value="InterPro"/>
</dbReference>
<dbReference type="PANTHER" id="PTHR30038:SF0">
    <property type="entry name" value="TUNGSTEN-CONTAINING ALDEHYDE FERREDOXIN OXIDOREDUCTASE"/>
    <property type="match status" value="1"/>
</dbReference>
<name>A0A645FZB5_9ZZZZ</name>
<comment type="caution">
    <text evidence="2">The sequence shown here is derived from an EMBL/GenBank/DDBJ whole genome shotgun (WGS) entry which is preliminary data.</text>
</comment>
<dbReference type="AlphaFoldDB" id="A0A645FZB5"/>
<dbReference type="InterPro" id="IPR036021">
    <property type="entry name" value="Tungsten_al_ferr_oxy-like_C"/>
</dbReference>
<proteinExistence type="predicted"/>
<dbReference type="InterPro" id="IPR051919">
    <property type="entry name" value="W-dependent_AOR"/>
</dbReference>
<dbReference type="GO" id="GO:0051536">
    <property type="term" value="F:iron-sulfur cluster binding"/>
    <property type="evidence" value="ECO:0007669"/>
    <property type="project" value="InterPro"/>
</dbReference>
<gene>
    <name evidence="2" type="ORF">SDC9_164616</name>
</gene>
<reference evidence="2" key="1">
    <citation type="submission" date="2019-08" db="EMBL/GenBank/DDBJ databases">
        <authorList>
            <person name="Kucharzyk K."/>
            <person name="Murdoch R.W."/>
            <person name="Higgins S."/>
            <person name="Loffler F."/>
        </authorList>
    </citation>
    <scope>NUCLEOTIDE SEQUENCE</scope>
</reference>